<dbReference type="GO" id="GO:0016020">
    <property type="term" value="C:membrane"/>
    <property type="evidence" value="ECO:0007669"/>
    <property type="project" value="TreeGrafter"/>
</dbReference>
<comment type="similarity">
    <text evidence="1">Belongs to the cytochrome b5 family. MAPR subfamily.</text>
</comment>
<organism evidence="4">
    <name type="scientific">Minutocellus polymorphus</name>
    <dbReference type="NCBI Taxonomy" id="265543"/>
    <lineage>
        <taxon>Eukaryota</taxon>
        <taxon>Sar</taxon>
        <taxon>Stramenopiles</taxon>
        <taxon>Ochrophyta</taxon>
        <taxon>Bacillariophyta</taxon>
        <taxon>Mediophyceae</taxon>
        <taxon>Cymatosirophycidae</taxon>
        <taxon>Cymatosirales</taxon>
        <taxon>Cymatosiraceae</taxon>
        <taxon>Minutocellus</taxon>
    </lineage>
</organism>
<proteinExistence type="inferred from homology"/>
<dbReference type="Pfam" id="PF00173">
    <property type="entry name" value="Cyt-b5"/>
    <property type="match status" value="1"/>
</dbReference>
<dbReference type="GO" id="GO:0012505">
    <property type="term" value="C:endomembrane system"/>
    <property type="evidence" value="ECO:0007669"/>
    <property type="project" value="TreeGrafter"/>
</dbReference>
<feature type="chain" id="PRO_5031495710" description="Cytochrome b5 heme-binding domain-containing protein" evidence="2">
    <location>
        <begin position="27"/>
        <end position="221"/>
    </location>
</feature>
<dbReference type="EMBL" id="HBEJ01014275">
    <property type="protein sequence ID" value="CAD8375213.1"/>
    <property type="molecule type" value="Transcribed_RNA"/>
</dbReference>
<name>A0A7S0AV85_9STRA</name>
<dbReference type="InterPro" id="IPR050577">
    <property type="entry name" value="MAPR/NEUFC/NENF-like"/>
</dbReference>
<evidence type="ECO:0000256" key="1">
    <source>
        <dbReference type="ARBA" id="ARBA00038357"/>
    </source>
</evidence>
<reference evidence="4" key="1">
    <citation type="submission" date="2021-01" db="EMBL/GenBank/DDBJ databases">
        <authorList>
            <person name="Corre E."/>
            <person name="Pelletier E."/>
            <person name="Niang G."/>
            <person name="Scheremetjew M."/>
            <person name="Finn R."/>
            <person name="Kale V."/>
            <person name="Holt S."/>
            <person name="Cochrane G."/>
            <person name="Meng A."/>
            <person name="Brown T."/>
            <person name="Cohen L."/>
        </authorList>
    </citation>
    <scope>NUCLEOTIDE SEQUENCE</scope>
    <source>
        <strain evidence="4">CCMP3303</strain>
    </source>
</reference>
<accession>A0A7S0AV85</accession>
<dbReference type="PANTHER" id="PTHR10281">
    <property type="entry name" value="MEMBRANE-ASSOCIATED PROGESTERONE RECEPTOR COMPONENT-RELATED"/>
    <property type="match status" value="1"/>
</dbReference>
<protein>
    <recommendedName>
        <fullName evidence="3">Cytochrome b5 heme-binding domain-containing protein</fullName>
    </recommendedName>
</protein>
<dbReference type="InterPro" id="IPR036400">
    <property type="entry name" value="Cyt_B5-like_heme/steroid_sf"/>
</dbReference>
<feature type="signal peptide" evidence="2">
    <location>
        <begin position="1"/>
        <end position="26"/>
    </location>
</feature>
<dbReference type="SMART" id="SM01117">
    <property type="entry name" value="Cyt-b5"/>
    <property type="match status" value="1"/>
</dbReference>
<gene>
    <name evidence="4" type="ORF">MPOL1434_LOCUS8371</name>
</gene>
<sequence>MKWLVHFVAPLISVVIFTLLPPVKNAINTTLMGVFRDLGRVKARKRRLANSGAIVGFNPNVTNWDILFRRDDPLEGIDFDEDDKQAGEKTTYTLSELAEYGDGLQGRPILLGIFGRIYDVSVGAKFYGEDGNYHMFAGKDVTRALSTGCKETVCLVRSTEGLSKKQINEGKRWLSFFQLHDKYPFVGTLEEESREDWLEELIESAMKEKGEKGPPIMPKLP</sequence>
<dbReference type="AlphaFoldDB" id="A0A7S0AV85"/>
<dbReference type="Gene3D" id="3.10.120.10">
    <property type="entry name" value="Cytochrome b5-like heme/steroid binding domain"/>
    <property type="match status" value="1"/>
</dbReference>
<dbReference type="PANTHER" id="PTHR10281:SF76">
    <property type="entry name" value="CALCUTTA CUP-RELATED"/>
    <property type="match status" value="1"/>
</dbReference>
<dbReference type="InterPro" id="IPR001199">
    <property type="entry name" value="Cyt_B5-like_heme/steroid-bd"/>
</dbReference>
<evidence type="ECO:0000259" key="3">
    <source>
        <dbReference type="SMART" id="SM01117"/>
    </source>
</evidence>
<evidence type="ECO:0000313" key="4">
    <source>
        <dbReference type="EMBL" id="CAD8375213.1"/>
    </source>
</evidence>
<keyword evidence="2" id="KW-0732">Signal</keyword>
<feature type="domain" description="Cytochrome b5 heme-binding" evidence="3">
    <location>
        <begin position="92"/>
        <end position="190"/>
    </location>
</feature>
<evidence type="ECO:0000256" key="2">
    <source>
        <dbReference type="SAM" id="SignalP"/>
    </source>
</evidence>
<dbReference type="SUPFAM" id="SSF55856">
    <property type="entry name" value="Cytochrome b5-like heme/steroid binding domain"/>
    <property type="match status" value="1"/>
</dbReference>